<dbReference type="EMBL" id="CP111025">
    <property type="protein sequence ID" value="WAR26153.1"/>
    <property type="molecule type" value="Genomic_DNA"/>
</dbReference>
<evidence type="ECO:0000256" key="1">
    <source>
        <dbReference type="ARBA" id="ARBA00006888"/>
    </source>
</evidence>
<name>A0ABY7FZ18_MYAAR</name>
<comment type="similarity">
    <text evidence="1">Belongs to the FAM72 family.</text>
</comment>
<gene>
    <name evidence="2" type="ORF">MAR_011857</name>
</gene>
<dbReference type="PANTHER" id="PTHR31841">
    <property type="entry name" value="PROTEIN FAM72A-RELATED"/>
    <property type="match status" value="1"/>
</dbReference>
<evidence type="ECO:0000313" key="3">
    <source>
        <dbReference type="Proteomes" id="UP001164746"/>
    </source>
</evidence>
<organism evidence="2 3">
    <name type="scientific">Mya arenaria</name>
    <name type="common">Soft-shell clam</name>
    <dbReference type="NCBI Taxonomy" id="6604"/>
    <lineage>
        <taxon>Eukaryota</taxon>
        <taxon>Metazoa</taxon>
        <taxon>Spiralia</taxon>
        <taxon>Lophotrochozoa</taxon>
        <taxon>Mollusca</taxon>
        <taxon>Bivalvia</taxon>
        <taxon>Autobranchia</taxon>
        <taxon>Heteroconchia</taxon>
        <taxon>Euheterodonta</taxon>
        <taxon>Imparidentia</taxon>
        <taxon>Neoheterodontei</taxon>
        <taxon>Myida</taxon>
        <taxon>Myoidea</taxon>
        <taxon>Myidae</taxon>
        <taxon>Mya</taxon>
    </lineage>
</organism>
<accession>A0ABY7FZ18</accession>
<dbReference type="Proteomes" id="UP001164746">
    <property type="component" value="Chromosome 14"/>
</dbReference>
<dbReference type="Pfam" id="PF14976">
    <property type="entry name" value="YPEH2ZP"/>
    <property type="match status" value="1"/>
</dbReference>
<keyword evidence="3" id="KW-1185">Reference proteome</keyword>
<reference evidence="2" key="1">
    <citation type="submission" date="2022-11" db="EMBL/GenBank/DDBJ databases">
        <title>Centuries of genome instability and evolution in soft-shell clam transmissible cancer (bioRxiv).</title>
        <authorList>
            <person name="Hart S.F.M."/>
            <person name="Yonemitsu M.A."/>
            <person name="Giersch R.M."/>
            <person name="Beal B.F."/>
            <person name="Arriagada G."/>
            <person name="Davis B.W."/>
            <person name="Ostrander E.A."/>
            <person name="Goff S.P."/>
            <person name="Metzger M.J."/>
        </authorList>
    </citation>
    <scope>NUCLEOTIDE SEQUENCE</scope>
    <source>
        <strain evidence="2">MELC-2E11</strain>
        <tissue evidence="2">Siphon/mantle</tissue>
    </source>
</reference>
<proteinExistence type="inferred from homology"/>
<evidence type="ECO:0000313" key="2">
    <source>
        <dbReference type="EMBL" id="WAR26153.1"/>
    </source>
</evidence>
<dbReference type="InterPro" id="IPR026768">
    <property type="entry name" value="YPEH2ZP"/>
</dbReference>
<dbReference type="PANTHER" id="PTHR31841:SF1">
    <property type="entry name" value="PROTEIN FAM72A-RELATED"/>
    <property type="match status" value="1"/>
</dbReference>
<sequence length="142" mass="16356">MSTFDIITDKESTINPAVLQEEVYLLDCHYCGTKICDRGLKSFLIADEKVELFSTDTVDRSLVELTDEKFRTDRGNVVGYHVAMPCRSCLESQNNGHFWMFNRQAICPYQRLNIEGTSTMVWGDLTQCKDDSMCDMWGECER</sequence>
<protein>
    <submittedName>
        <fullName evidence="2">FA72B-like protein</fullName>
    </submittedName>
</protein>